<evidence type="ECO:0008006" key="2">
    <source>
        <dbReference type="Google" id="ProtNLM"/>
    </source>
</evidence>
<dbReference type="AlphaFoldDB" id="X1RA50"/>
<dbReference type="EMBL" id="BARW01006548">
    <property type="protein sequence ID" value="GAI77438.1"/>
    <property type="molecule type" value="Genomic_DNA"/>
</dbReference>
<accession>X1RA50</accession>
<organism evidence="1">
    <name type="scientific">marine sediment metagenome</name>
    <dbReference type="NCBI Taxonomy" id="412755"/>
    <lineage>
        <taxon>unclassified sequences</taxon>
        <taxon>metagenomes</taxon>
        <taxon>ecological metagenomes</taxon>
    </lineage>
</organism>
<gene>
    <name evidence="1" type="ORF">S12H4_13757</name>
</gene>
<reference evidence="1" key="1">
    <citation type="journal article" date="2014" name="Front. Microbiol.">
        <title>High frequency of phylogenetically diverse reductive dehalogenase-homologous genes in deep subseafloor sedimentary metagenomes.</title>
        <authorList>
            <person name="Kawai M."/>
            <person name="Futagami T."/>
            <person name="Toyoda A."/>
            <person name="Takaki Y."/>
            <person name="Nishi S."/>
            <person name="Hori S."/>
            <person name="Arai W."/>
            <person name="Tsubouchi T."/>
            <person name="Morono Y."/>
            <person name="Uchiyama I."/>
            <person name="Ito T."/>
            <person name="Fujiyama A."/>
            <person name="Inagaki F."/>
            <person name="Takami H."/>
        </authorList>
    </citation>
    <scope>NUCLEOTIDE SEQUENCE</scope>
    <source>
        <strain evidence="1">Expedition CK06-06</strain>
    </source>
</reference>
<sequence>ITDVTLPPVIGEGEKVQNYDQSFSQTILYGEVQKKITTLNKDIFKDNTPALTLFSNGLVQSIDPGSHQVLAQFDDGKAAIVLAQSGTGAIYYLTAPLKTADYHKLLSPLAQKLGLKRPVKGIDQNGKLVTGVEVRSVEREADYLVYASNLTPEPVEFDLKGSGKPGVIIDLRSLHEVPEGHVRLGPFQETIYKVERNVILDRRIKN</sequence>
<proteinExistence type="predicted"/>
<protein>
    <recommendedName>
        <fullName evidence="2">Beta-galactosidase trimerisation domain-containing protein</fullName>
    </recommendedName>
</protein>
<name>X1RA50_9ZZZZ</name>
<dbReference type="Gene3D" id="3.40.50.880">
    <property type="match status" value="1"/>
</dbReference>
<feature type="non-terminal residue" evidence="1">
    <location>
        <position position="1"/>
    </location>
</feature>
<comment type="caution">
    <text evidence="1">The sequence shown here is derived from an EMBL/GenBank/DDBJ whole genome shotgun (WGS) entry which is preliminary data.</text>
</comment>
<dbReference type="InterPro" id="IPR029062">
    <property type="entry name" value="Class_I_gatase-like"/>
</dbReference>
<evidence type="ECO:0000313" key="1">
    <source>
        <dbReference type="EMBL" id="GAI77438.1"/>
    </source>
</evidence>